<evidence type="ECO:0000313" key="3">
    <source>
        <dbReference type="Proteomes" id="UP001148614"/>
    </source>
</evidence>
<feature type="signal peptide" evidence="1">
    <location>
        <begin position="1"/>
        <end position="17"/>
    </location>
</feature>
<name>A0A9W8NI07_9PEZI</name>
<gene>
    <name evidence="2" type="ORF">NPX13_g3070</name>
</gene>
<dbReference type="AlphaFoldDB" id="A0A9W8NI07"/>
<proteinExistence type="predicted"/>
<sequence length="150" mass="17081">MKLLAIAPAFLAAFAAAEQVWPLEQYESSYPTFTTKEPIILTWEEGYFNPYIGHDYTPDTFNVSLAAYNNTPTGHFINWYGQEVPTYEVSTVVLIDDQASTHGTNYTVLKPELIKGWKGKGYWYWFSIDWTGTNGVGESFGTQNFFMTDE</sequence>
<feature type="chain" id="PRO_5040951916" evidence="1">
    <location>
        <begin position="18"/>
        <end position="150"/>
    </location>
</feature>
<evidence type="ECO:0000256" key="1">
    <source>
        <dbReference type="SAM" id="SignalP"/>
    </source>
</evidence>
<comment type="caution">
    <text evidence="2">The sequence shown here is derived from an EMBL/GenBank/DDBJ whole genome shotgun (WGS) entry which is preliminary data.</text>
</comment>
<dbReference type="VEuPathDB" id="FungiDB:F4678DRAFT_228568"/>
<keyword evidence="3" id="KW-1185">Reference proteome</keyword>
<reference evidence="2" key="1">
    <citation type="submission" date="2022-07" db="EMBL/GenBank/DDBJ databases">
        <title>Genome Sequence of Xylaria arbuscula.</title>
        <authorList>
            <person name="Buettner E."/>
        </authorList>
    </citation>
    <scope>NUCLEOTIDE SEQUENCE</scope>
    <source>
        <strain evidence="2">VT107</strain>
    </source>
</reference>
<dbReference type="EMBL" id="JANPWZ010000358">
    <property type="protein sequence ID" value="KAJ3577503.1"/>
    <property type="molecule type" value="Genomic_DNA"/>
</dbReference>
<dbReference type="Proteomes" id="UP001148614">
    <property type="component" value="Unassembled WGS sequence"/>
</dbReference>
<organism evidence="2 3">
    <name type="scientific">Xylaria arbuscula</name>
    <dbReference type="NCBI Taxonomy" id="114810"/>
    <lineage>
        <taxon>Eukaryota</taxon>
        <taxon>Fungi</taxon>
        <taxon>Dikarya</taxon>
        <taxon>Ascomycota</taxon>
        <taxon>Pezizomycotina</taxon>
        <taxon>Sordariomycetes</taxon>
        <taxon>Xylariomycetidae</taxon>
        <taxon>Xylariales</taxon>
        <taxon>Xylariaceae</taxon>
        <taxon>Xylaria</taxon>
    </lineage>
</organism>
<evidence type="ECO:0000313" key="2">
    <source>
        <dbReference type="EMBL" id="KAJ3577503.1"/>
    </source>
</evidence>
<accession>A0A9W8NI07</accession>
<protein>
    <submittedName>
        <fullName evidence="2">Uncharacterized protein</fullName>
    </submittedName>
</protein>
<keyword evidence="1" id="KW-0732">Signal</keyword>